<evidence type="ECO:0000256" key="1">
    <source>
        <dbReference type="SAM" id="MobiDB-lite"/>
    </source>
</evidence>
<dbReference type="EMBL" id="JATN01000321">
    <property type="protein sequence ID" value="EUC59431.1"/>
    <property type="molecule type" value="Genomic_DNA"/>
</dbReference>
<evidence type="ECO:0000313" key="4">
    <source>
        <dbReference type="Proteomes" id="UP000030108"/>
    </source>
</evidence>
<proteinExistence type="predicted"/>
<evidence type="ECO:0000313" key="3">
    <source>
        <dbReference type="EMBL" id="EUC59431.1"/>
    </source>
</evidence>
<evidence type="ECO:0000259" key="2">
    <source>
        <dbReference type="Pfam" id="PF20153"/>
    </source>
</evidence>
<protein>
    <recommendedName>
        <fullName evidence="2">DUF6535 domain-containing protein</fullName>
    </recommendedName>
</protein>
<feature type="region of interest" description="Disordered" evidence="1">
    <location>
        <begin position="13"/>
        <end position="40"/>
    </location>
</feature>
<feature type="compositionally biased region" description="Basic and acidic residues" evidence="1">
    <location>
        <begin position="29"/>
        <end position="38"/>
    </location>
</feature>
<gene>
    <name evidence="3" type="ORF">RSOL_313580</name>
</gene>
<feature type="non-terminal residue" evidence="3">
    <location>
        <position position="713"/>
    </location>
</feature>
<dbReference type="InterPro" id="IPR045338">
    <property type="entry name" value="DUF6535"/>
</dbReference>
<feature type="domain" description="DUF6535" evidence="2">
    <location>
        <begin position="77"/>
        <end position="176"/>
    </location>
</feature>
<dbReference type="Proteomes" id="UP000030108">
    <property type="component" value="Unassembled WGS sequence"/>
</dbReference>
<comment type="caution">
    <text evidence="3">The sequence shown here is derived from an EMBL/GenBank/DDBJ whole genome shotgun (WGS) entry which is preliminary data.</text>
</comment>
<name>A0A0A1ULQ5_9AGAM</name>
<organism evidence="3 4">
    <name type="scientific">Rhizoctonia solani AG-3 Rhs1AP</name>
    <dbReference type="NCBI Taxonomy" id="1086054"/>
    <lineage>
        <taxon>Eukaryota</taxon>
        <taxon>Fungi</taxon>
        <taxon>Dikarya</taxon>
        <taxon>Basidiomycota</taxon>
        <taxon>Agaricomycotina</taxon>
        <taxon>Agaricomycetes</taxon>
        <taxon>Cantharellales</taxon>
        <taxon>Ceratobasidiaceae</taxon>
        <taxon>Rhizoctonia</taxon>
    </lineage>
</organism>
<dbReference type="Pfam" id="PF20153">
    <property type="entry name" value="DUF6535"/>
    <property type="match status" value="1"/>
</dbReference>
<accession>A0A0A1ULQ5</accession>
<feature type="region of interest" description="Disordered" evidence="1">
    <location>
        <begin position="660"/>
        <end position="679"/>
    </location>
</feature>
<dbReference type="AlphaFoldDB" id="A0A0A1ULQ5"/>
<sequence length="713" mass="79513">MLGAKHILNVVPSTPIDRRESAASTTPDGDSKATKDADTQEFDEYGAELKPEARVWKTYIHEAEKFDLEQFDGWNRFLIESSKSLKENPAETSARRLDQIVILLVGANTGGTSISPLNTTEIIAPQPFSPRPIDICINTLWSFSLITSAAVPPIAMLAKEWCYLFTDLGLDNQGSPPQLQGLEKNIRDARDEINKQIIAYTSSNRHFLPKHNSIQALSIGSTAASRCLRSLGNGVQTQTQELYNTAVDLLEHCKSREARLNPQEIQFLMTGITMLLSSLLVDCSPAASARYVMKLLEIAYTTTGDQEQLPLSYLGLPMVVYALSQHNYPGLTQPPPHSSRSRAQRAIEVIAYYVSHPSELANVSSAMVNLGILELLSDPESYKLNSEDFKTICEAFDPGPREARIHTLPAISNTDIYSRSLKGIIKLISDEQHNMLDENTREVAIVCLTVLNHTRVVQWAAGSSFEQVYTFLIECVLKIPPSGPESYGQNTALDLMQKFHKHVQSQLTGIPSLGLAKSLDKRKIFAKLKEAVEIHTTSNDADFTTHLFAIGQASFLIDFAIKSQLADHEDWIRCLGSFVGNESLSESGELTRRGNNLAEWYREVWRNDSTRRHTYFNVLESLLPSAVADYNPFSTAARWSQSSLGGFIYTTYMPQLEHRESAQETPAIEVPQPSTQPGMTQRHELSEIDLSATVTSEGNQSDEAYIRYLTYWV</sequence>
<reference evidence="4" key="1">
    <citation type="journal article" date="2014" name="Genome Announc.">
        <title>Draft genome sequence of the plant-pathogenic soil fungus Rhizoctonia solani anastomosis group 3 strain Rhs1AP.</title>
        <authorList>
            <person name="Cubeta M.A."/>
            <person name="Thomas E."/>
            <person name="Dean R.A."/>
            <person name="Jabaji S."/>
            <person name="Neate S.M."/>
            <person name="Tavantzis S."/>
            <person name="Toda T."/>
            <person name="Vilgalys R."/>
            <person name="Bharathan N."/>
            <person name="Fedorova-Abrams N."/>
            <person name="Pakala S.B."/>
            <person name="Pakala S.M."/>
            <person name="Zafar N."/>
            <person name="Joardar V."/>
            <person name="Losada L."/>
            <person name="Nierman W.C."/>
        </authorList>
    </citation>
    <scope>NUCLEOTIDE SEQUENCE [LARGE SCALE GENOMIC DNA]</scope>
    <source>
        <strain evidence="4">AG-3</strain>
    </source>
</reference>